<dbReference type="InterPro" id="IPR007253">
    <property type="entry name" value="Cell_wall-bd_2"/>
</dbReference>
<keyword evidence="5" id="KW-1185">Reference proteome</keyword>
<feature type="chain" id="PRO_5046520795" evidence="2">
    <location>
        <begin position="30"/>
        <end position="1011"/>
    </location>
</feature>
<dbReference type="InterPro" id="IPR042229">
    <property type="entry name" value="Listeria/Bacterioides_rpt_sf"/>
</dbReference>
<dbReference type="InterPro" id="IPR003343">
    <property type="entry name" value="Big_2"/>
</dbReference>
<sequence>MNNRKMKMLSLMLVLTILIVSFNFMPVLAATTGTDANGFTWQSDDGVTYSITGYNGSDTNITIPSSIDGHAVTSIGNNAFNGNNDIRYQSLTSVTIPNTVTSIGGFAFYYCSSLVNISIPDSVTSIGDSAFAYCTSITNIKLPANLSSIGNSTFQDLKALTGITIPNSVKSIGSYAFLENFSLTNITIPNSVTYIGEGAFKDCKNLKTAEMPDSVISVGNYLFYNDQLLSNVRLPNNLTNTGDSIFYNNFSLTGVTLPSSLTNIGNSAFENCTALTNITIPKGVVRIGYRAFEMCKVLQNVTIPNTVKIIDFNAFAHNYAFTNIVIPDSVTSIGDYAFYYCTSLTEITIPKSVTSIGFLTFDSVNSNFKIKGFEGSYAQVYAGSNSITFVELPTANYTVSFNSEGGSVVGSVQADNDTLITAPIEPTKAGYTFAGWYKEAEYVNAWNFGTDKVTADITLFAKWTADQVIEQPTSNYTVTFDSEGGSFVGSVQAENDTLITAPTEPTKAGYTFAGWYKEAEYVNAWNFGTDKVTTDITLYAKWTADQIIEQPAINYTVTFDSEGGSAVGSVQADNDTLITAPIEPTKSGYTFAGWYKEAECLNAWNFGTDKVTTNVTLYAKWTAKPVTGVNLNKTTVNLKIGESTSLEETVNPTDVLNKDVTWSSSNTSVAIVDNTGKVSAIGKGAATITVKTIEGGYIANCIVNVVDRNIEVLSLIGSSRYDTAVKLSQSQFSTTDTIIIVNGGAMADGLGATPLAKYKNAPLLLTETNSLTDSTINEIKRLKAKKAIIVGGTGVVSDNVKFEIQALGLTVERISGSDRYSTSLEVAKYIDKNCYNVSKIVISNGYGEADALSIAPAAGRDNMPIILVEKDNISTATYSWLSSKNIENAYIIGGTGVVSNNVLNSIDVIVSGDIRNNRLGGKNRFETNSLVIDKFYGSVIDKTYIAKGYELIDALSAGSIAAINTSPVVLSDNDLDTSQKAVIGKRYGNIIIRTGGGISNTAVDSLIQCLQ</sequence>
<dbReference type="Gene3D" id="2.60.40.4270">
    <property type="entry name" value="Listeria-Bacteroides repeat domain"/>
    <property type="match status" value="3"/>
</dbReference>
<accession>A0ABW8TY05</accession>
<evidence type="ECO:0000313" key="4">
    <source>
        <dbReference type="EMBL" id="MFL0270043.1"/>
    </source>
</evidence>
<proteinExistence type="predicted"/>
<name>A0ABW8TY05_9CLOT</name>
<dbReference type="NCBIfam" id="TIGR02543">
    <property type="entry name" value="List_Bact_rpt"/>
    <property type="match status" value="3"/>
</dbReference>
<gene>
    <name evidence="4" type="ORF">ACJDUH_18350</name>
</gene>
<protein>
    <submittedName>
        <fullName evidence="4">Leucine-rich repeat protein</fullName>
    </submittedName>
</protein>
<organism evidence="4 5">
    <name type="scientific">Candidatus Clostridium radicumherbarum</name>
    <dbReference type="NCBI Taxonomy" id="3381662"/>
    <lineage>
        <taxon>Bacteria</taxon>
        <taxon>Bacillati</taxon>
        <taxon>Bacillota</taxon>
        <taxon>Clostridia</taxon>
        <taxon>Eubacteriales</taxon>
        <taxon>Clostridiaceae</taxon>
        <taxon>Clostridium</taxon>
    </lineage>
</organism>
<dbReference type="Gene3D" id="3.40.50.12480">
    <property type="match status" value="1"/>
</dbReference>
<dbReference type="Gene3D" id="3.40.50.12090">
    <property type="match status" value="2"/>
</dbReference>
<dbReference type="Gene3D" id="2.60.40.1080">
    <property type="match status" value="1"/>
</dbReference>
<evidence type="ECO:0000313" key="5">
    <source>
        <dbReference type="Proteomes" id="UP001623661"/>
    </source>
</evidence>
<dbReference type="RefSeq" id="WP_406766668.1">
    <property type="nucleotide sequence ID" value="NZ_JBJHZY010000005.1"/>
</dbReference>
<evidence type="ECO:0000256" key="1">
    <source>
        <dbReference type="ARBA" id="ARBA00004196"/>
    </source>
</evidence>
<dbReference type="SMART" id="SM00635">
    <property type="entry name" value="BID_2"/>
    <property type="match status" value="1"/>
</dbReference>
<dbReference type="Pfam" id="PF02368">
    <property type="entry name" value="Big_2"/>
    <property type="match status" value="1"/>
</dbReference>
<dbReference type="Pfam" id="PF09479">
    <property type="entry name" value="Flg_new"/>
    <property type="match status" value="3"/>
</dbReference>
<dbReference type="PANTHER" id="PTHR45661">
    <property type="entry name" value="SURFACE ANTIGEN"/>
    <property type="match status" value="1"/>
</dbReference>
<dbReference type="EMBL" id="JBJHZY010000005">
    <property type="protein sequence ID" value="MFL0270043.1"/>
    <property type="molecule type" value="Genomic_DNA"/>
</dbReference>
<dbReference type="InterPro" id="IPR026906">
    <property type="entry name" value="LRR_5"/>
</dbReference>
<reference evidence="4 5" key="1">
    <citation type="submission" date="2024-11" db="EMBL/GenBank/DDBJ databases">
        <authorList>
            <person name="Heng Y.C."/>
            <person name="Lim A.C.H."/>
            <person name="Lee J.K.Y."/>
            <person name="Kittelmann S."/>
        </authorList>
    </citation>
    <scope>NUCLEOTIDE SEQUENCE [LARGE SCALE GENOMIC DNA]</scope>
    <source>
        <strain evidence="4 5">WILCCON 0202</strain>
    </source>
</reference>
<evidence type="ECO:0000256" key="2">
    <source>
        <dbReference type="SAM" id="SignalP"/>
    </source>
</evidence>
<dbReference type="InterPro" id="IPR013378">
    <property type="entry name" value="InlB-like_B-rpt"/>
</dbReference>
<dbReference type="Pfam" id="PF04122">
    <property type="entry name" value="CW_binding_2"/>
    <property type="match status" value="3"/>
</dbReference>
<dbReference type="InterPro" id="IPR032675">
    <property type="entry name" value="LRR_dom_sf"/>
</dbReference>
<dbReference type="SUPFAM" id="SSF52058">
    <property type="entry name" value="L domain-like"/>
    <property type="match status" value="1"/>
</dbReference>
<comment type="subcellular location">
    <subcellularLocation>
        <location evidence="1">Cell envelope</location>
    </subcellularLocation>
</comment>
<dbReference type="InterPro" id="IPR053139">
    <property type="entry name" value="Surface_bspA-like"/>
</dbReference>
<feature type="signal peptide" evidence="2">
    <location>
        <begin position="1"/>
        <end position="29"/>
    </location>
</feature>
<comment type="caution">
    <text evidence="4">The sequence shown here is derived from an EMBL/GenBank/DDBJ whole genome shotgun (WGS) entry which is preliminary data.</text>
</comment>
<evidence type="ECO:0000259" key="3">
    <source>
        <dbReference type="SMART" id="SM00635"/>
    </source>
</evidence>
<dbReference type="Proteomes" id="UP001623661">
    <property type="component" value="Unassembled WGS sequence"/>
</dbReference>
<keyword evidence="2" id="KW-0732">Signal</keyword>
<dbReference type="Gene3D" id="3.80.10.10">
    <property type="entry name" value="Ribonuclease Inhibitor"/>
    <property type="match status" value="2"/>
</dbReference>
<dbReference type="SUPFAM" id="SSF49373">
    <property type="entry name" value="Invasin/intimin cell-adhesion fragments"/>
    <property type="match status" value="1"/>
</dbReference>
<dbReference type="InterPro" id="IPR008964">
    <property type="entry name" value="Invasin/intimin_cell_adhesion"/>
</dbReference>
<feature type="domain" description="BIG2" evidence="3">
    <location>
        <begin position="625"/>
        <end position="702"/>
    </location>
</feature>
<dbReference type="Pfam" id="PF13306">
    <property type="entry name" value="LRR_5"/>
    <property type="match status" value="1"/>
</dbReference>
<dbReference type="PANTHER" id="PTHR45661:SF3">
    <property type="entry name" value="IG-LIKE DOMAIN-CONTAINING PROTEIN"/>
    <property type="match status" value="1"/>
</dbReference>